<dbReference type="SUPFAM" id="SSF57667">
    <property type="entry name" value="beta-beta-alpha zinc fingers"/>
    <property type="match status" value="5"/>
</dbReference>
<reference evidence="11" key="4">
    <citation type="submission" date="2025-09" db="UniProtKB">
        <authorList>
            <consortium name="Ensembl"/>
        </authorList>
    </citation>
    <scope>IDENTIFICATION</scope>
</reference>
<feature type="compositionally biased region" description="Basic residues" evidence="9">
    <location>
        <begin position="277"/>
        <end position="288"/>
    </location>
</feature>
<keyword evidence="4 8" id="KW-0863">Zinc-finger</keyword>
<dbReference type="InParanoid" id="A0A3B1JWU9"/>
<dbReference type="GO" id="GO:0045893">
    <property type="term" value="P:positive regulation of DNA-templated transcription"/>
    <property type="evidence" value="ECO:0007669"/>
    <property type="project" value="UniProtKB-ARBA"/>
</dbReference>
<dbReference type="Proteomes" id="UP000018467">
    <property type="component" value="Unassembled WGS sequence"/>
</dbReference>
<feature type="compositionally biased region" description="Polar residues" evidence="9">
    <location>
        <begin position="72"/>
        <end position="82"/>
    </location>
</feature>
<keyword evidence="2" id="KW-0479">Metal-binding</keyword>
<reference evidence="12" key="1">
    <citation type="submission" date="2013-03" db="EMBL/GenBank/DDBJ databases">
        <authorList>
            <person name="Jeffery W."/>
            <person name="Warren W."/>
            <person name="Wilson R.K."/>
        </authorList>
    </citation>
    <scope>NUCLEOTIDE SEQUENCE</scope>
    <source>
        <strain evidence="12">female</strain>
    </source>
</reference>
<feature type="compositionally biased region" description="Polar residues" evidence="9">
    <location>
        <begin position="246"/>
        <end position="255"/>
    </location>
</feature>
<dbReference type="Pfam" id="PF00096">
    <property type="entry name" value="zf-C2H2"/>
    <property type="match status" value="6"/>
</dbReference>
<dbReference type="GO" id="GO:0005694">
    <property type="term" value="C:chromosome"/>
    <property type="evidence" value="ECO:0007669"/>
    <property type="project" value="UniProtKB-ARBA"/>
</dbReference>
<feature type="domain" description="C2H2-type" evidence="10">
    <location>
        <begin position="492"/>
        <end position="519"/>
    </location>
</feature>
<feature type="domain" description="C2H2-type" evidence="10">
    <location>
        <begin position="312"/>
        <end position="339"/>
    </location>
</feature>
<evidence type="ECO:0000313" key="12">
    <source>
        <dbReference type="Proteomes" id="UP000018467"/>
    </source>
</evidence>
<name>A0A3B1JWU9_ASTMX</name>
<comment type="subcellular location">
    <subcellularLocation>
        <location evidence="1">Nucleus</location>
    </subcellularLocation>
</comment>
<evidence type="ECO:0000256" key="7">
    <source>
        <dbReference type="ARBA" id="ARBA00068876"/>
    </source>
</evidence>
<dbReference type="PANTHER" id="PTHR24394">
    <property type="entry name" value="ZINC FINGER PROTEIN"/>
    <property type="match status" value="1"/>
</dbReference>
<accession>A0A3B1JWU9</accession>
<dbReference type="PROSITE" id="PS00028">
    <property type="entry name" value="ZINC_FINGER_C2H2_1"/>
    <property type="match status" value="8"/>
</dbReference>
<dbReference type="FunFam" id="3.30.160.60:FF:000145">
    <property type="entry name" value="Zinc finger protein 574"/>
    <property type="match status" value="1"/>
</dbReference>
<feature type="domain" description="C2H2-type" evidence="10">
    <location>
        <begin position="464"/>
        <end position="491"/>
    </location>
</feature>
<evidence type="ECO:0000256" key="9">
    <source>
        <dbReference type="SAM" id="MobiDB-lite"/>
    </source>
</evidence>
<feature type="compositionally biased region" description="Basic and acidic residues" evidence="9">
    <location>
        <begin position="289"/>
        <end position="306"/>
    </location>
</feature>
<protein>
    <recommendedName>
        <fullName evidence="7">Zinc finger protein 865</fullName>
    </recommendedName>
</protein>
<feature type="compositionally biased region" description="Polar residues" evidence="9">
    <location>
        <begin position="189"/>
        <end position="202"/>
    </location>
</feature>
<reference evidence="12" key="2">
    <citation type="journal article" date="2014" name="Nat. Commun.">
        <title>The cavefish genome reveals candidate genes for eye loss.</title>
        <authorList>
            <person name="McGaugh S.E."/>
            <person name="Gross J.B."/>
            <person name="Aken B."/>
            <person name="Blin M."/>
            <person name="Borowsky R."/>
            <person name="Chalopin D."/>
            <person name="Hinaux H."/>
            <person name="Jeffery W.R."/>
            <person name="Keene A."/>
            <person name="Ma L."/>
            <person name="Minx P."/>
            <person name="Murphy D."/>
            <person name="O'Quin K.E."/>
            <person name="Retaux S."/>
            <person name="Rohner N."/>
            <person name="Searle S.M."/>
            <person name="Stahl B.A."/>
            <person name="Tabin C."/>
            <person name="Volff J.N."/>
            <person name="Yoshizawa M."/>
            <person name="Warren W.C."/>
        </authorList>
    </citation>
    <scope>NUCLEOTIDE SEQUENCE [LARGE SCALE GENOMIC DNA]</scope>
    <source>
        <strain evidence="12">female</strain>
    </source>
</reference>
<feature type="compositionally biased region" description="Basic residues" evidence="9">
    <location>
        <begin position="123"/>
        <end position="133"/>
    </location>
</feature>
<feature type="domain" description="C2H2-type" evidence="10">
    <location>
        <begin position="368"/>
        <end position="395"/>
    </location>
</feature>
<dbReference type="GeneTree" id="ENSGT00940000161979"/>
<dbReference type="FunFam" id="3.30.160.60:FF:000303">
    <property type="entry name" value="Zinc finger protein 41"/>
    <property type="match status" value="1"/>
</dbReference>
<dbReference type="PROSITE" id="PS50157">
    <property type="entry name" value="ZINC_FINGER_C2H2_2"/>
    <property type="match status" value="8"/>
</dbReference>
<evidence type="ECO:0000256" key="1">
    <source>
        <dbReference type="ARBA" id="ARBA00004123"/>
    </source>
</evidence>
<feature type="compositionally biased region" description="Basic and acidic residues" evidence="9">
    <location>
        <begin position="226"/>
        <end position="245"/>
    </location>
</feature>
<reference evidence="11" key="3">
    <citation type="submission" date="2025-08" db="UniProtKB">
        <authorList>
            <consortium name="Ensembl"/>
        </authorList>
    </citation>
    <scope>IDENTIFICATION</scope>
</reference>
<evidence type="ECO:0000256" key="3">
    <source>
        <dbReference type="ARBA" id="ARBA00022737"/>
    </source>
</evidence>
<feature type="domain" description="C2H2-type" evidence="10">
    <location>
        <begin position="396"/>
        <end position="423"/>
    </location>
</feature>
<dbReference type="GO" id="GO:0005634">
    <property type="term" value="C:nucleus"/>
    <property type="evidence" value="ECO:0007669"/>
    <property type="project" value="UniProtKB-SubCell"/>
</dbReference>
<keyword evidence="3" id="KW-0677">Repeat</keyword>
<dbReference type="FunFam" id="3.30.160.60:FF:001732">
    <property type="entry name" value="Zgc:162936"/>
    <property type="match status" value="1"/>
</dbReference>
<dbReference type="GO" id="GO:0008270">
    <property type="term" value="F:zinc ion binding"/>
    <property type="evidence" value="ECO:0007669"/>
    <property type="project" value="UniProtKB-KW"/>
</dbReference>
<keyword evidence="12" id="KW-1185">Reference proteome</keyword>
<feature type="domain" description="C2H2-type" evidence="10">
    <location>
        <begin position="424"/>
        <end position="452"/>
    </location>
</feature>
<dbReference type="FunFam" id="3.30.160.60:FF:000446">
    <property type="entry name" value="Zinc finger protein"/>
    <property type="match status" value="1"/>
</dbReference>
<feature type="compositionally biased region" description="Basic and acidic residues" evidence="9">
    <location>
        <begin position="1"/>
        <end position="13"/>
    </location>
</feature>
<evidence type="ECO:0000256" key="2">
    <source>
        <dbReference type="ARBA" id="ARBA00022723"/>
    </source>
</evidence>
<dbReference type="FunFam" id="3.30.160.60:FF:000358">
    <property type="entry name" value="zinc finger protein 24"/>
    <property type="match status" value="1"/>
</dbReference>
<proteinExistence type="predicted"/>
<keyword evidence="5" id="KW-0862">Zinc</keyword>
<feature type="domain" description="C2H2-type" evidence="10">
    <location>
        <begin position="520"/>
        <end position="548"/>
    </location>
</feature>
<evidence type="ECO:0000313" key="11">
    <source>
        <dbReference type="Ensembl" id="ENSAMXP00000046191.1"/>
    </source>
</evidence>
<feature type="compositionally biased region" description="Polar residues" evidence="9">
    <location>
        <begin position="210"/>
        <end position="221"/>
    </location>
</feature>
<evidence type="ECO:0000259" key="10">
    <source>
        <dbReference type="PROSITE" id="PS50157"/>
    </source>
</evidence>
<dbReference type="InterPro" id="IPR036236">
    <property type="entry name" value="Znf_C2H2_sf"/>
</dbReference>
<feature type="domain" description="C2H2-type" evidence="10">
    <location>
        <begin position="340"/>
        <end position="367"/>
    </location>
</feature>
<dbReference type="Bgee" id="ENSAMXG00000029059">
    <property type="expression patterns" value="Expressed in testis and 13 other cell types or tissues"/>
</dbReference>
<dbReference type="SMART" id="SM00355">
    <property type="entry name" value="ZnF_C2H2"/>
    <property type="match status" value="8"/>
</dbReference>
<dbReference type="Gene3D" id="3.30.160.60">
    <property type="entry name" value="Classic Zinc Finger"/>
    <property type="match status" value="8"/>
</dbReference>
<dbReference type="GO" id="GO:0000981">
    <property type="term" value="F:DNA-binding transcription factor activity, RNA polymerase II-specific"/>
    <property type="evidence" value="ECO:0007669"/>
    <property type="project" value="TreeGrafter"/>
</dbReference>
<evidence type="ECO:0000256" key="5">
    <source>
        <dbReference type="ARBA" id="ARBA00022833"/>
    </source>
</evidence>
<evidence type="ECO:0000256" key="4">
    <source>
        <dbReference type="ARBA" id="ARBA00022771"/>
    </source>
</evidence>
<dbReference type="GO" id="GO:1990837">
    <property type="term" value="F:sequence-specific double-stranded DNA binding"/>
    <property type="evidence" value="ECO:0007669"/>
    <property type="project" value="UniProtKB-ARBA"/>
</dbReference>
<dbReference type="InterPro" id="IPR013087">
    <property type="entry name" value="Znf_C2H2_type"/>
</dbReference>
<dbReference type="Ensembl" id="ENSAMXT00000034975.1">
    <property type="protein sequence ID" value="ENSAMXP00000046191.1"/>
    <property type="gene ID" value="ENSAMXG00000029059.1"/>
</dbReference>
<keyword evidence="6" id="KW-0539">Nucleus</keyword>
<evidence type="ECO:0000256" key="8">
    <source>
        <dbReference type="PROSITE-ProRule" id="PRU00042"/>
    </source>
</evidence>
<organism evidence="11 12">
    <name type="scientific">Astyanax mexicanus</name>
    <name type="common">Blind cave fish</name>
    <name type="synonym">Astyanax fasciatus mexicanus</name>
    <dbReference type="NCBI Taxonomy" id="7994"/>
    <lineage>
        <taxon>Eukaryota</taxon>
        <taxon>Metazoa</taxon>
        <taxon>Chordata</taxon>
        <taxon>Craniata</taxon>
        <taxon>Vertebrata</taxon>
        <taxon>Euteleostomi</taxon>
        <taxon>Actinopterygii</taxon>
        <taxon>Neopterygii</taxon>
        <taxon>Teleostei</taxon>
        <taxon>Ostariophysi</taxon>
        <taxon>Characiformes</taxon>
        <taxon>Characoidei</taxon>
        <taxon>Acestrorhamphidae</taxon>
        <taxon>Acestrorhamphinae</taxon>
        <taxon>Astyanax</taxon>
    </lineage>
</organism>
<feature type="region of interest" description="Disordered" evidence="9">
    <location>
        <begin position="1"/>
        <end position="309"/>
    </location>
</feature>
<evidence type="ECO:0000256" key="6">
    <source>
        <dbReference type="ARBA" id="ARBA00023242"/>
    </source>
</evidence>
<sequence>CSRERERQRERESTPLLGSSGVQESEDEALQTATPPEKKRNPKQQAKHSQDQDQNITTNQQRRRSWVEQAKRPQTSPHQHTGSVKEKDKPKRGHVPKQLETHRFVSPSVSDSEPQSGISKATQKTRGRPKKIRQALDISKGSGKEFKTGATKKINTRKRQNDKHIQTQTASDLENEGVPAKRAKKPKGPTSQFSKSATSPKHSLSDLEDSTGQQNFESSSPDLEDDRSRGSSKSEHWDELVKDNNVDLSKTFKQSRISKHIPKDSSSSSELGSNKKPPVKRLIKRKPKLEHVSQDSKKSEKGEGMRSKTGPIECKVCSRLIRCKAVMERHMLTHTGEKPFECYDCGRRYTSSSNLRIHQRSHTGKMDYSCEQCGQKFTHLSYLKRHLLRHSDKRQHMCDQCGKGFFQKYHLERHLLVHSGKMPYACDKCDATFNRTDYLSLHMRNVHLSEDGEREMKAKPNKPFKCDICEKAFSTGTSLKSHWRVHTGVTPYTCAICQRKFKQWSQMNAHVRTHSGEKPHTCDVCGIKFSRKNYVRIHKEKKHLANNVFQQS</sequence>
<dbReference type="AlphaFoldDB" id="A0A3B1JWU9"/>
<dbReference type="PANTHER" id="PTHR24394:SF44">
    <property type="entry name" value="ZINC FINGER PROTEIN 271-LIKE"/>
    <property type="match status" value="1"/>
</dbReference>
<feature type="compositionally biased region" description="Polar residues" evidence="9">
    <location>
        <begin position="107"/>
        <end position="122"/>
    </location>
</feature>
<dbReference type="FunFam" id="3.30.160.60:FF:000100">
    <property type="entry name" value="Zinc finger 45-like"/>
    <property type="match status" value="2"/>
</dbReference>